<evidence type="ECO:0000256" key="6">
    <source>
        <dbReference type="ARBA" id="ARBA00029799"/>
    </source>
</evidence>
<dbReference type="RefSeq" id="WP_094035383.1">
    <property type="nucleotide sequence ID" value="NZ_CP022540.1"/>
</dbReference>
<dbReference type="GO" id="GO:0006096">
    <property type="term" value="P:glycolytic process"/>
    <property type="evidence" value="ECO:0007669"/>
    <property type="project" value="UniProtKB-UniPathway"/>
</dbReference>
<keyword evidence="8" id="KW-1185">Reference proteome</keyword>
<comment type="pathway">
    <text evidence="1">Carbohydrate degradation; glycolysis; D-glyceraldehyde 3-phosphate and glycerone phosphate from D-glucose: step 4/4.</text>
</comment>
<organism evidence="7 8">
    <name type="scientific">Antarctobacter heliothermus</name>
    <dbReference type="NCBI Taxonomy" id="74033"/>
    <lineage>
        <taxon>Bacteria</taxon>
        <taxon>Pseudomonadati</taxon>
        <taxon>Pseudomonadota</taxon>
        <taxon>Alphaproteobacteria</taxon>
        <taxon>Rhodobacterales</taxon>
        <taxon>Roseobacteraceae</taxon>
        <taxon>Antarctobacter</taxon>
    </lineage>
</organism>
<evidence type="ECO:0000313" key="8">
    <source>
        <dbReference type="Proteomes" id="UP000203589"/>
    </source>
</evidence>
<dbReference type="SUPFAM" id="SSF51569">
    <property type="entry name" value="Aldolase"/>
    <property type="match status" value="1"/>
</dbReference>
<dbReference type="EMBL" id="CP022540">
    <property type="protein sequence ID" value="ASP21473.1"/>
    <property type="molecule type" value="Genomic_DNA"/>
</dbReference>
<evidence type="ECO:0000256" key="2">
    <source>
        <dbReference type="ARBA" id="ARBA00010387"/>
    </source>
</evidence>
<proteinExistence type="inferred from homology"/>
<dbReference type="Pfam" id="PF00274">
    <property type="entry name" value="Glycolytic"/>
    <property type="match status" value="1"/>
</dbReference>
<dbReference type="GO" id="GO:0004332">
    <property type="term" value="F:fructose-bisphosphate aldolase activity"/>
    <property type="evidence" value="ECO:0007669"/>
    <property type="project" value="UniProtKB-EC"/>
</dbReference>
<dbReference type="OrthoDB" id="9813469at2"/>
<keyword evidence="4" id="KW-0324">Glycolysis</keyword>
<dbReference type="UniPathway" id="UPA00109">
    <property type="reaction ID" value="UER00183"/>
</dbReference>
<protein>
    <recommendedName>
        <fullName evidence="3">fructose-bisphosphate aldolase</fullName>
        <ecNumber evidence="3">4.1.2.13</ecNumber>
    </recommendedName>
    <alternativeName>
        <fullName evidence="6">Fructose-bisphosphate aldolase class I</fullName>
    </alternativeName>
</protein>
<dbReference type="AlphaFoldDB" id="A0A222E5J9"/>
<accession>A0A222E5J9</accession>
<dbReference type="InterPro" id="IPR000741">
    <property type="entry name" value="FBA_I"/>
</dbReference>
<evidence type="ECO:0000256" key="4">
    <source>
        <dbReference type="ARBA" id="ARBA00023152"/>
    </source>
</evidence>
<dbReference type="KEGG" id="aht:ANTHELSMS3_02818"/>
<evidence type="ECO:0000256" key="1">
    <source>
        <dbReference type="ARBA" id="ARBA00004714"/>
    </source>
</evidence>
<dbReference type="InterPro" id="IPR013785">
    <property type="entry name" value="Aldolase_TIM"/>
</dbReference>
<comment type="similarity">
    <text evidence="2">Belongs to the class I fructose-bisphosphate aldolase family.</text>
</comment>
<evidence type="ECO:0000313" key="7">
    <source>
        <dbReference type="EMBL" id="ASP21473.1"/>
    </source>
</evidence>
<gene>
    <name evidence="7" type="primary">fda</name>
    <name evidence="7" type="ORF">ANTHELSMS3_02818</name>
</gene>
<name>A0A222E5J9_9RHOB</name>
<keyword evidence="5 7" id="KW-0456">Lyase</keyword>
<dbReference type="EC" id="4.1.2.13" evidence="3"/>
<evidence type="ECO:0000256" key="5">
    <source>
        <dbReference type="ARBA" id="ARBA00023239"/>
    </source>
</evidence>
<reference evidence="7 8" key="1">
    <citation type="submission" date="2017-07" db="EMBL/GenBank/DDBJ databases">
        <title>Genome Sequence of Antarctobacter heliothermus Strain SMS3 Isolated from a culture of the Diatom Skeletonema marinoi.</title>
        <authorList>
            <person name="Topel M."/>
            <person name="Pinder M.I.M."/>
            <person name="Johansson O.N."/>
            <person name="Kourtchenko O."/>
            <person name="Godhe A."/>
            <person name="Clarke A.K."/>
        </authorList>
    </citation>
    <scope>NUCLEOTIDE SEQUENCE [LARGE SCALE GENOMIC DNA]</scope>
    <source>
        <strain evidence="7 8">SMS3</strain>
    </source>
</reference>
<evidence type="ECO:0000256" key="3">
    <source>
        <dbReference type="ARBA" id="ARBA00013068"/>
    </source>
</evidence>
<sequence length="300" mass="32238">MGQDVATFSKQADQMRTGGGFIAALDQSGGSTPKALRLYGVAEDSYDGEDAMYAEIHEMRSRIITAPDFTNAKVLGAILFERTMRAEVDGKPTAQALWDDRGIVPFLKIDKGLEDKADGVQMMKPIPGIEETLKEAAAFGIFGTKERSVIHEANAAGIKAVVAQQFELGMTVLAAGLVPILEPEVDINSATKAEAETILKAEIAAQLDQLAEGQDVMLKLTIPTEDGLYNDLADHPRVIRVVALSGGYSTDEACERLARQPKMIASFSRALTEGLSKQMSDADFNAALGANIDKIYRASI</sequence>
<dbReference type="Proteomes" id="UP000203589">
    <property type="component" value="Chromosome"/>
</dbReference>
<dbReference type="NCBIfam" id="NF003784">
    <property type="entry name" value="PRK05377.1"/>
    <property type="match status" value="1"/>
</dbReference>
<dbReference type="PANTHER" id="PTHR11627">
    <property type="entry name" value="FRUCTOSE-BISPHOSPHATE ALDOLASE"/>
    <property type="match status" value="1"/>
</dbReference>
<dbReference type="Gene3D" id="3.20.20.70">
    <property type="entry name" value="Aldolase class I"/>
    <property type="match status" value="1"/>
</dbReference>